<dbReference type="Pfam" id="PF00224">
    <property type="entry name" value="PK"/>
    <property type="match status" value="1"/>
</dbReference>
<comment type="catalytic activity">
    <reaction evidence="14">
        <text>pyruvate + ATP = phosphoenolpyruvate + ADP + H(+)</text>
        <dbReference type="Rhea" id="RHEA:18157"/>
        <dbReference type="ChEBI" id="CHEBI:15361"/>
        <dbReference type="ChEBI" id="CHEBI:15378"/>
        <dbReference type="ChEBI" id="CHEBI:30616"/>
        <dbReference type="ChEBI" id="CHEBI:58702"/>
        <dbReference type="ChEBI" id="CHEBI:456216"/>
        <dbReference type="EC" id="2.7.1.40"/>
    </reaction>
</comment>
<name>A0ABM9PAJ1_9FLAO</name>
<dbReference type="RefSeq" id="WP_348715760.1">
    <property type="nucleotide sequence ID" value="NZ_CAXJIO010000011.1"/>
</dbReference>
<dbReference type="InterPro" id="IPR040442">
    <property type="entry name" value="Pyrv_kinase-like_dom_sf"/>
</dbReference>
<keyword evidence="11 14" id="KW-0324">Glycolysis</keyword>
<evidence type="ECO:0000256" key="5">
    <source>
        <dbReference type="ARBA" id="ARBA00022679"/>
    </source>
</evidence>
<dbReference type="NCBIfam" id="NF004978">
    <property type="entry name" value="PRK06354.1"/>
    <property type="match status" value="1"/>
</dbReference>
<dbReference type="Pfam" id="PF02887">
    <property type="entry name" value="PK_C"/>
    <property type="match status" value="1"/>
</dbReference>
<dbReference type="InterPro" id="IPR015813">
    <property type="entry name" value="Pyrv/PenolPyrv_kinase-like_dom"/>
</dbReference>
<evidence type="ECO:0000256" key="6">
    <source>
        <dbReference type="ARBA" id="ARBA00022723"/>
    </source>
</evidence>
<keyword evidence="18" id="KW-1185">Reference proteome</keyword>
<dbReference type="EMBL" id="CAXJIO010000011">
    <property type="protein sequence ID" value="CAL2102475.1"/>
    <property type="molecule type" value="Genomic_DNA"/>
</dbReference>
<dbReference type="GO" id="GO:0004743">
    <property type="term" value="F:pyruvate kinase activity"/>
    <property type="evidence" value="ECO:0007669"/>
    <property type="project" value="UniProtKB-EC"/>
</dbReference>
<evidence type="ECO:0000256" key="13">
    <source>
        <dbReference type="NCBIfam" id="TIGR01064"/>
    </source>
</evidence>
<sequence>MPHNKKTKIVATLGPATNTKEILAEMGAAGVNVFRINFSHADYDVVKERVRQIREINEERGYNVAILADLQGPKLRVGVMEDDVILKDNDTFIFTTEECTGTAEKAYMTYQRFPKDVKVGEKILVDDGKLMFEVVSTDKSKEVITKVLVGGPLKSKKGVNLPNTNISLPALTEKDKKDVVFALEQEVDWIALSFVRTPEDLRMLRDLIKQKSRYRVPVIAKIEKPEAVENIDALIPYCDGLMVARGDLGVEVPMQDVPLIQKSLVQRAKQARLPVIIATQMMETMIENPVPTRAEVNDVANSIMDGADAVMLSGETSVGKHPVKVIKKMTEIIGSVEFSPLIKVPHNPPHIRTNRFITKSVCHHAAQMADDIKAAAISTLTNSGYTAFQISAWRPKSHVIAFTSEKRILGKLNLLWGVRAYFYDRDLSTDDTIDDINEIIREKGFVKSGDFIINLSSMPVEAKGMVNTLRVSSID</sequence>
<keyword evidence="12 17" id="KW-0670">Pyruvate</keyword>
<dbReference type="EC" id="2.7.1.40" evidence="4 13"/>
<dbReference type="InterPro" id="IPR015806">
    <property type="entry name" value="Pyrv_Knase_insert_dom_sf"/>
</dbReference>
<feature type="domain" description="Pyruvate kinase barrel" evidence="15">
    <location>
        <begin position="5"/>
        <end position="325"/>
    </location>
</feature>
<comment type="caution">
    <text evidence="17">The sequence shown here is derived from an EMBL/GenBank/DDBJ whole genome shotgun (WGS) entry which is preliminary data.</text>
</comment>
<keyword evidence="7" id="KW-0547">Nucleotide-binding</keyword>
<feature type="domain" description="Pyruvate kinase C-terminal" evidence="16">
    <location>
        <begin position="360"/>
        <end position="471"/>
    </location>
</feature>
<dbReference type="Gene3D" id="3.20.20.60">
    <property type="entry name" value="Phosphoenolpyruvate-binding domains"/>
    <property type="match status" value="1"/>
</dbReference>
<evidence type="ECO:0000313" key="18">
    <source>
        <dbReference type="Proteomes" id="UP001497527"/>
    </source>
</evidence>
<dbReference type="SUPFAM" id="SSF52935">
    <property type="entry name" value="PK C-terminal domain-like"/>
    <property type="match status" value="1"/>
</dbReference>
<dbReference type="SUPFAM" id="SSF50800">
    <property type="entry name" value="PK beta-barrel domain-like"/>
    <property type="match status" value="1"/>
</dbReference>
<evidence type="ECO:0000313" key="17">
    <source>
        <dbReference type="EMBL" id="CAL2102475.1"/>
    </source>
</evidence>
<dbReference type="Gene3D" id="2.40.33.10">
    <property type="entry name" value="PK beta-barrel domain-like"/>
    <property type="match status" value="1"/>
</dbReference>
<comment type="pathway">
    <text evidence="2 14">Carbohydrate degradation; glycolysis; pyruvate from D-glyceraldehyde 3-phosphate: step 5/5.</text>
</comment>
<keyword evidence="9" id="KW-0067">ATP-binding</keyword>
<dbReference type="GO" id="GO:0016301">
    <property type="term" value="F:kinase activity"/>
    <property type="evidence" value="ECO:0007669"/>
    <property type="project" value="UniProtKB-KW"/>
</dbReference>
<evidence type="ECO:0000259" key="15">
    <source>
        <dbReference type="Pfam" id="PF00224"/>
    </source>
</evidence>
<evidence type="ECO:0000256" key="8">
    <source>
        <dbReference type="ARBA" id="ARBA00022777"/>
    </source>
</evidence>
<dbReference type="InterPro" id="IPR018209">
    <property type="entry name" value="Pyrv_Knase_AS"/>
</dbReference>
<dbReference type="SUPFAM" id="SSF51621">
    <property type="entry name" value="Phosphoenolpyruvate/pyruvate domain"/>
    <property type="match status" value="1"/>
</dbReference>
<evidence type="ECO:0000256" key="14">
    <source>
        <dbReference type="RuleBase" id="RU000504"/>
    </source>
</evidence>
<dbReference type="NCBIfam" id="NF004491">
    <property type="entry name" value="PRK05826.1"/>
    <property type="match status" value="1"/>
</dbReference>
<keyword evidence="5 14" id="KW-0808">Transferase</keyword>
<proteinExistence type="inferred from homology"/>
<dbReference type="InterPro" id="IPR001697">
    <property type="entry name" value="Pyr_Knase"/>
</dbReference>
<evidence type="ECO:0000256" key="3">
    <source>
        <dbReference type="ARBA" id="ARBA00008663"/>
    </source>
</evidence>
<keyword evidence="8 14" id="KW-0418">Kinase</keyword>
<evidence type="ECO:0000256" key="12">
    <source>
        <dbReference type="ARBA" id="ARBA00023317"/>
    </source>
</evidence>
<dbReference type="PRINTS" id="PR01050">
    <property type="entry name" value="PYRUVTKNASE"/>
</dbReference>
<dbReference type="Gene3D" id="3.40.1380.20">
    <property type="entry name" value="Pyruvate kinase, C-terminal domain"/>
    <property type="match status" value="1"/>
</dbReference>
<dbReference type="NCBIfam" id="TIGR01064">
    <property type="entry name" value="pyruv_kin"/>
    <property type="match status" value="1"/>
</dbReference>
<evidence type="ECO:0000256" key="10">
    <source>
        <dbReference type="ARBA" id="ARBA00022842"/>
    </source>
</evidence>
<evidence type="ECO:0000256" key="2">
    <source>
        <dbReference type="ARBA" id="ARBA00004997"/>
    </source>
</evidence>
<organism evidence="17 18">
    <name type="scientific">Tenacibaculum polynesiense</name>
    <dbReference type="NCBI Taxonomy" id="3137857"/>
    <lineage>
        <taxon>Bacteria</taxon>
        <taxon>Pseudomonadati</taxon>
        <taxon>Bacteroidota</taxon>
        <taxon>Flavobacteriia</taxon>
        <taxon>Flavobacteriales</taxon>
        <taxon>Flavobacteriaceae</taxon>
        <taxon>Tenacibaculum</taxon>
    </lineage>
</organism>
<dbReference type="Proteomes" id="UP001497527">
    <property type="component" value="Unassembled WGS sequence"/>
</dbReference>
<evidence type="ECO:0000256" key="4">
    <source>
        <dbReference type="ARBA" id="ARBA00012142"/>
    </source>
</evidence>
<dbReference type="InterPro" id="IPR015795">
    <property type="entry name" value="Pyrv_Knase_C"/>
</dbReference>
<dbReference type="PANTHER" id="PTHR11817">
    <property type="entry name" value="PYRUVATE KINASE"/>
    <property type="match status" value="1"/>
</dbReference>
<keyword evidence="6" id="KW-0479">Metal-binding</keyword>
<gene>
    <name evidence="17" type="primary">pyk</name>
    <name evidence="17" type="ORF">T190423A01A_20226</name>
</gene>
<comment type="cofactor">
    <cofactor evidence="1">
        <name>K(+)</name>
        <dbReference type="ChEBI" id="CHEBI:29103"/>
    </cofactor>
</comment>
<evidence type="ECO:0000256" key="9">
    <source>
        <dbReference type="ARBA" id="ARBA00022840"/>
    </source>
</evidence>
<dbReference type="InterPro" id="IPR036918">
    <property type="entry name" value="Pyrv_Knase_C_sf"/>
</dbReference>
<reference evidence="17 18" key="1">
    <citation type="submission" date="2024-05" db="EMBL/GenBank/DDBJ databases">
        <authorList>
            <person name="Duchaud E."/>
        </authorList>
    </citation>
    <scope>NUCLEOTIDE SEQUENCE [LARGE SCALE GENOMIC DNA]</scope>
    <source>
        <strain evidence="17">Ena-SAMPLE-TAB-13-05-2024-13:56:06:370-140308</strain>
    </source>
</reference>
<evidence type="ECO:0000256" key="11">
    <source>
        <dbReference type="ARBA" id="ARBA00023152"/>
    </source>
</evidence>
<evidence type="ECO:0000256" key="1">
    <source>
        <dbReference type="ARBA" id="ARBA00001958"/>
    </source>
</evidence>
<keyword evidence="10 14" id="KW-0460">Magnesium</keyword>
<dbReference type="InterPro" id="IPR015793">
    <property type="entry name" value="Pyrv_Knase_brl"/>
</dbReference>
<accession>A0ABM9PAJ1</accession>
<dbReference type="InterPro" id="IPR011037">
    <property type="entry name" value="Pyrv_Knase-like_insert_dom_sf"/>
</dbReference>
<comment type="similarity">
    <text evidence="3 14">Belongs to the pyruvate kinase family.</text>
</comment>
<protein>
    <recommendedName>
        <fullName evidence="4 13">Pyruvate kinase</fullName>
        <ecNumber evidence="4 13">2.7.1.40</ecNumber>
    </recommendedName>
</protein>
<dbReference type="PROSITE" id="PS00110">
    <property type="entry name" value="PYRUVATE_KINASE"/>
    <property type="match status" value="1"/>
</dbReference>
<evidence type="ECO:0000259" key="16">
    <source>
        <dbReference type="Pfam" id="PF02887"/>
    </source>
</evidence>
<evidence type="ECO:0000256" key="7">
    <source>
        <dbReference type="ARBA" id="ARBA00022741"/>
    </source>
</evidence>